<dbReference type="AlphaFoldDB" id="A0A3S0W6W8"/>
<dbReference type="PANTHER" id="PTHR44186">
    <property type="match status" value="1"/>
</dbReference>
<sequence length="592" mass="65414">MPLRSLLSGSPLLPLAATVVLLSGCQSSPSFKGGSTSLFTDDPMRSAPPVTRGLDADGLRTLLSAELAGQRGDYRYASQGYLQASQRYSVPALAERATFAARFGEDITLLEASALRWQELAPQAELPNRLLASISLQRGDWLDSLEQRLAITQAGGNGELTPFAEVAVSEESAPLTLLARQMRDHLAQPGAEQLEHHSDVLLATALLEAALGDTRQAQARLDEVAKRDPASPSLWLAQARLALEADDLQTARRAAQQGVSIAPDDVRFILMLAQAEIRLNNIAAAETQTDALLDSHGGNQDLRLALAQLYLEEGHSEPAYRLLQPLIGQERVPNLAYYLLGAIAQSQGDIDNALLYYRQVSEGDEFLPARATAAQMLIEDDRLIDARAFLRIERMRYDRYFGDLVALEIQLLDQLKQPDEASALLNRELARTPDDTNLLYLRAMRAWEAGDLSGMERDLRRLLRIEPNNAVALNTLGYTLADLNLPGRLEEARTLIERAYEADPDNPAVLDSMGWVYFRLGRPEDALAWLESAYSQLPDQEVAAHLAEVLHALERSDEAREVIRRIQESTSRHPLINELLERYPELTPADAP</sequence>
<evidence type="ECO:0000313" key="4">
    <source>
        <dbReference type="Proteomes" id="UP000287023"/>
    </source>
</evidence>
<keyword evidence="1" id="KW-0677">Repeat</keyword>
<name>A0A3S0W6W8_9GAMM</name>
<dbReference type="SMART" id="SM00028">
    <property type="entry name" value="TPR"/>
    <property type="match status" value="5"/>
</dbReference>
<reference evidence="3 4" key="1">
    <citation type="submission" date="2018-12" db="EMBL/GenBank/DDBJ databases">
        <title>three novel Halomonas strain isolated from plants.</title>
        <authorList>
            <person name="Sun C."/>
        </authorList>
    </citation>
    <scope>NUCLEOTIDE SEQUENCE [LARGE SCALE GENOMIC DNA]</scope>
    <source>
        <strain evidence="3 4">JCM 18142</strain>
    </source>
</reference>
<dbReference type="SUPFAM" id="SSF48452">
    <property type="entry name" value="TPR-like"/>
    <property type="match status" value="2"/>
</dbReference>
<dbReference type="PROSITE" id="PS51257">
    <property type="entry name" value="PROKAR_LIPOPROTEIN"/>
    <property type="match status" value="1"/>
</dbReference>
<dbReference type="InterPro" id="IPR019734">
    <property type="entry name" value="TPR_rpt"/>
</dbReference>
<dbReference type="Proteomes" id="UP000287023">
    <property type="component" value="Unassembled WGS sequence"/>
</dbReference>
<dbReference type="InterPro" id="IPR011990">
    <property type="entry name" value="TPR-like_helical_dom_sf"/>
</dbReference>
<organism evidence="3 4">
    <name type="scientific">Vreelandella nanhaiensis</name>
    <dbReference type="NCBI Taxonomy" id="1258546"/>
    <lineage>
        <taxon>Bacteria</taxon>
        <taxon>Pseudomonadati</taxon>
        <taxon>Pseudomonadota</taxon>
        <taxon>Gammaproteobacteria</taxon>
        <taxon>Oceanospirillales</taxon>
        <taxon>Halomonadaceae</taxon>
        <taxon>Vreelandella</taxon>
    </lineage>
</organism>
<evidence type="ECO:0000313" key="3">
    <source>
        <dbReference type="EMBL" id="RUR29885.1"/>
    </source>
</evidence>
<dbReference type="EMBL" id="RZHF01000022">
    <property type="protein sequence ID" value="RUR29885.1"/>
    <property type="molecule type" value="Genomic_DNA"/>
</dbReference>
<keyword evidence="4" id="KW-1185">Reference proteome</keyword>
<dbReference type="RefSeq" id="WP_127063004.1">
    <property type="nucleotide sequence ID" value="NZ_RZHF01000022.1"/>
</dbReference>
<gene>
    <name evidence="3" type="ORF">ELY38_14740</name>
</gene>
<accession>A0A3S0W6W8</accession>
<dbReference type="Pfam" id="PF13181">
    <property type="entry name" value="TPR_8"/>
    <property type="match status" value="1"/>
</dbReference>
<evidence type="ECO:0000256" key="2">
    <source>
        <dbReference type="ARBA" id="ARBA00022803"/>
    </source>
</evidence>
<keyword evidence="2" id="KW-0802">TPR repeat</keyword>
<dbReference type="PANTHER" id="PTHR44186:SF1">
    <property type="entry name" value="BARDET-BIEDL SYNDROME 4 PROTEIN"/>
    <property type="match status" value="1"/>
</dbReference>
<proteinExistence type="predicted"/>
<dbReference type="Pfam" id="PF14559">
    <property type="entry name" value="TPR_19"/>
    <property type="match status" value="1"/>
</dbReference>
<dbReference type="OrthoDB" id="9766710at2"/>
<evidence type="ECO:0000256" key="1">
    <source>
        <dbReference type="ARBA" id="ARBA00022737"/>
    </source>
</evidence>
<dbReference type="Pfam" id="PF13432">
    <property type="entry name" value="TPR_16"/>
    <property type="match status" value="1"/>
</dbReference>
<comment type="caution">
    <text evidence="3">The sequence shown here is derived from an EMBL/GenBank/DDBJ whole genome shotgun (WGS) entry which is preliminary data.</text>
</comment>
<protein>
    <submittedName>
        <fullName evidence="3">Tetratricopeptide repeat protein</fullName>
    </submittedName>
</protein>
<dbReference type="Gene3D" id="1.25.40.10">
    <property type="entry name" value="Tetratricopeptide repeat domain"/>
    <property type="match status" value="2"/>
</dbReference>